<feature type="transmembrane region" description="Helical" evidence="1">
    <location>
        <begin position="121"/>
        <end position="139"/>
    </location>
</feature>
<feature type="transmembrane region" description="Helical" evidence="1">
    <location>
        <begin position="291"/>
        <end position="311"/>
    </location>
</feature>
<organism evidence="2 3">
    <name type="scientific">Pacificispira spongiicola</name>
    <dbReference type="NCBI Taxonomy" id="2729598"/>
    <lineage>
        <taxon>Bacteria</taxon>
        <taxon>Pseudomonadati</taxon>
        <taxon>Pseudomonadota</taxon>
        <taxon>Alphaproteobacteria</taxon>
        <taxon>Rhodospirillales</taxon>
        <taxon>Rhodospirillaceae</taxon>
        <taxon>Pacificispira</taxon>
    </lineage>
</organism>
<dbReference type="PANTHER" id="PTHR30199">
    <property type="entry name" value="MFS FAMILY TRANSPORTER, PREDICTED SUBSTRATE BENZOATE"/>
    <property type="match status" value="1"/>
</dbReference>
<protein>
    <submittedName>
        <fullName evidence="2">Benzoate/H(+) symporter BenE family transporter</fullName>
    </submittedName>
</protein>
<dbReference type="InterPro" id="IPR004711">
    <property type="entry name" value="Benzoate_Transporter"/>
</dbReference>
<dbReference type="Proteomes" id="UP000539372">
    <property type="component" value="Unassembled WGS sequence"/>
</dbReference>
<proteinExistence type="predicted"/>
<keyword evidence="3" id="KW-1185">Reference proteome</keyword>
<dbReference type="Pfam" id="PF03594">
    <property type="entry name" value="BenE"/>
    <property type="match status" value="1"/>
</dbReference>
<evidence type="ECO:0000313" key="3">
    <source>
        <dbReference type="Proteomes" id="UP000539372"/>
    </source>
</evidence>
<gene>
    <name evidence="2" type="primary">benE</name>
    <name evidence="2" type="ORF">HH303_11595</name>
</gene>
<reference evidence="2 3" key="1">
    <citation type="submission" date="2020-04" db="EMBL/GenBank/DDBJ databases">
        <title>Rhodospirillaceae bacterium KN72 isolated from deep sea.</title>
        <authorList>
            <person name="Zhang D.-C."/>
        </authorList>
    </citation>
    <scope>NUCLEOTIDE SEQUENCE [LARGE SCALE GENOMIC DNA]</scope>
    <source>
        <strain evidence="2 3">KN72</strain>
    </source>
</reference>
<feature type="transmembrane region" description="Helical" evidence="1">
    <location>
        <begin position="318"/>
        <end position="340"/>
    </location>
</feature>
<keyword evidence="1" id="KW-1133">Transmembrane helix</keyword>
<feature type="transmembrane region" description="Helical" evidence="1">
    <location>
        <begin position="346"/>
        <end position="379"/>
    </location>
</feature>
<keyword evidence="1" id="KW-0472">Membrane</keyword>
<dbReference type="AlphaFoldDB" id="A0A7Y0HEQ9"/>
<dbReference type="GO" id="GO:0042925">
    <property type="term" value="F:benzoate transmembrane transporter activity"/>
    <property type="evidence" value="ECO:0007669"/>
    <property type="project" value="InterPro"/>
</dbReference>
<dbReference type="RefSeq" id="WP_169625493.1">
    <property type="nucleotide sequence ID" value="NZ_JABBNT010000003.1"/>
</dbReference>
<name>A0A7Y0HEQ9_9PROT</name>
<accession>A0A7Y0HEQ9</accession>
<comment type="caution">
    <text evidence="2">The sequence shown here is derived from an EMBL/GenBank/DDBJ whole genome shotgun (WGS) entry which is preliminary data.</text>
</comment>
<sequence>MKVSVIGSGIVAVLVGFGSSVAIVIAGAQAVGADAGQVASWVSGLCIAMGVSSAYLSYRHKMPMITAWSTPGAALIGATAVGGVPTIGIEAAVGSFLFAAVLILLSAAVKPLNDAISKIPTAIAAAMLGGVLIGFSVAVFDAARADPILVLPLVGLYLVMRLMSATWAVIVVLAAAVAWSFILGRVGELPDGLALSHFELIVPSFDPAALIGLGLPLFLVSMASQNLPGFAVMKAAGYQPPTRSALGVTGLVSLLTAPFGSHTTTMAAITASLCAGPDTHPDPAKRWPSGVISGAIWLVFAAIGVSIVSGFAALPPAVLVTVAGLALLGPLMASLSTALAPTETRFAAILTVAVTASSLSLFGIGAAFWGLVAGLATLGLETLARRLRKPA</sequence>
<dbReference type="GO" id="GO:0005886">
    <property type="term" value="C:plasma membrane"/>
    <property type="evidence" value="ECO:0007669"/>
    <property type="project" value="TreeGrafter"/>
</dbReference>
<feature type="transmembrane region" description="Helical" evidence="1">
    <location>
        <begin position="207"/>
        <end position="224"/>
    </location>
</feature>
<dbReference type="EMBL" id="JABBNT010000003">
    <property type="protein sequence ID" value="NMM45126.1"/>
    <property type="molecule type" value="Genomic_DNA"/>
</dbReference>
<dbReference type="PANTHER" id="PTHR30199:SF0">
    <property type="entry name" value="INNER MEMBRANE PROTEIN YDCO"/>
    <property type="match status" value="1"/>
</dbReference>
<evidence type="ECO:0000256" key="1">
    <source>
        <dbReference type="SAM" id="Phobius"/>
    </source>
</evidence>
<keyword evidence="1" id="KW-0812">Transmembrane</keyword>
<feature type="transmembrane region" description="Helical" evidence="1">
    <location>
        <begin position="91"/>
        <end position="109"/>
    </location>
</feature>
<feature type="transmembrane region" description="Helical" evidence="1">
    <location>
        <begin position="167"/>
        <end position="187"/>
    </location>
</feature>
<feature type="transmembrane region" description="Helical" evidence="1">
    <location>
        <begin position="38"/>
        <end position="58"/>
    </location>
</feature>
<evidence type="ECO:0000313" key="2">
    <source>
        <dbReference type="EMBL" id="NMM45126.1"/>
    </source>
</evidence>
<dbReference type="NCBIfam" id="TIGR00843">
    <property type="entry name" value="benE"/>
    <property type="match status" value="1"/>
</dbReference>